<reference evidence="5 6" key="1">
    <citation type="journal article" date="2020" name="Genomics">
        <title>Complete, high-quality genomes from long-read metagenomic sequencing of two wolf lichen thalli reveals enigmatic genome architecture.</title>
        <authorList>
            <person name="McKenzie S.K."/>
            <person name="Walston R.F."/>
            <person name="Allen J.L."/>
        </authorList>
    </citation>
    <scope>NUCLEOTIDE SEQUENCE [LARGE SCALE GENOMIC DNA]</scope>
    <source>
        <strain evidence="5">WasteWater2</strain>
    </source>
</reference>
<dbReference type="InterPro" id="IPR001910">
    <property type="entry name" value="Inosine/uridine_hydrolase_dom"/>
</dbReference>
<dbReference type="GO" id="GO:0006152">
    <property type="term" value="P:purine nucleoside catabolic process"/>
    <property type="evidence" value="ECO:0007669"/>
    <property type="project" value="TreeGrafter"/>
</dbReference>
<dbReference type="Pfam" id="PF01156">
    <property type="entry name" value="IU_nuc_hydro"/>
    <property type="match status" value="1"/>
</dbReference>
<dbReference type="GeneID" id="59289018"/>
<evidence type="ECO:0000256" key="1">
    <source>
        <dbReference type="ARBA" id="ARBA00009176"/>
    </source>
</evidence>
<comment type="similarity">
    <text evidence="1">Belongs to the IUNH family.</text>
</comment>
<gene>
    <name evidence="5" type="ORF">HO173_007361</name>
</gene>
<dbReference type="InterPro" id="IPR036452">
    <property type="entry name" value="Ribo_hydro-like"/>
</dbReference>
<dbReference type="SUPFAM" id="SSF53590">
    <property type="entry name" value="Nucleoside hydrolase"/>
    <property type="match status" value="1"/>
</dbReference>
<dbReference type="GO" id="GO:0005829">
    <property type="term" value="C:cytosol"/>
    <property type="evidence" value="ECO:0007669"/>
    <property type="project" value="TreeGrafter"/>
</dbReference>
<sequence>MAKSRVIIDTDPGCDDILALLMALASSTEDMEILLISVTYGNVDAQNCLRNVVSMFNVIEKEMQWRKDRGLPEGFETMRKCKPTVAVGAKEPLGGQTMVADYYHGIDGLGNVHHTHPHHTSPSETWSHLFDAPPPATLLSSIAVSAAHTNPASYTNLFTPSNRHSPHDILRILEQNPADTITLIAIGPLTNFAIAAAEDPKTFMKAKEVVVMGGTIDEPGNITPVGEFNCIADATAAARVYALTSPNPASTMPPMAGPSSLPPYPQKGEIGDRRLNVIMFPLDVTTPHTLRRDEVEAKTKPLIEKGSPLAEWVGAFLSATFEKSESLYHGHEGGSTSMALHDIVCIWYALTSSIRPECWEMKRGEDVRVETQGQWTRGMCVVDRRDMKMLDNDDGESQVSGDTGGWLSTLRGNRVNRCVGTPGARVLAPLLLNTIFGNGESK</sequence>
<dbReference type="PANTHER" id="PTHR12304">
    <property type="entry name" value="INOSINE-URIDINE PREFERRING NUCLEOSIDE HYDROLASE"/>
    <property type="match status" value="1"/>
</dbReference>
<comment type="caution">
    <text evidence="5">The sequence shown here is derived from an EMBL/GenBank/DDBJ whole genome shotgun (WGS) entry which is preliminary data.</text>
</comment>
<evidence type="ECO:0000256" key="2">
    <source>
        <dbReference type="ARBA" id="ARBA00022801"/>
    </source>
</evidence>
<dbReference type="OrthoDB" id="5783963at2759"/>
<dbReference type="InterPro" id="IPR023186">
    <property type="entry name" value="IUNH"/>
</dbReference>
<evidence type="ECO:0000313" key="6">
    <source>
        <dbReference type="Proteomes" id="UP000578531"/>
    </source>
</evidence>
<proteinExistence type="inferred from homology"/>
<dbReference type="Proteomes" id="UP000578531">
    <property type="component" value="Unassembled WGS sequence"/>
</dbReference>
<dbReference type="EMBL" id="JACCJC010000030">
    <property type="protein sequence ID" value="KAF6234328.1"/>
    <property type="molecule type" value="Genomic_DNA"/>
</dbReference>
<accession>A0A8H6FTD2</accession>
<evidence type="ECO:0000313" key="5">
    <source>
        <dbReference type="EMBL" id="KAF6234328.1"/>
    </source>
</evidence>
<dbReference type="RefSeq" id="XP_037163725.1">
    <property type="nucleotide sequence ID" value="XM_037309265.1"/>
</dbReference>
<dbReference type="PANTHER" id="PTHR12304:SF56">
    <property type="entry name" value="HYDROLASE, PUTATIVE (AFU_ORTHOLOGUE AFUA_1G11790)-RELATED"/>
    <property type="match status" value="1"/>
</dbReference>
<evidence type="ECO:0000256" key="3">
    <source>
        <dbReference type="ARBA" id="ARBA00023295"/>
    </source>
</evidence>
<feature type="domain" description="Inosine/uridine-preferring nucleoside hydrolase" evidence="4">
    <location>
        <begin position="6"/>
        <end position="387"/>
    </location>
</feature>
<dbReference type="GO" id="GO:0008477">
    <property type="term" value="F:purine nucleosidase activity"/>
    <property type="evidence" value="ECO:0007669"/>
    <property type="project" value="TreeGrafter"/>
</dbReference>
<keyword evidence="6" id="KW-1185">Reference proteome</keyword>
<protein>
    <recommendedName>
        <fullName evidence="4">Inosine/uridine-preferring nucleoside hydrolase domain-containing protein</fullName>
    </recommendedName>
</protein>
<evidence type="ECO:0000259" key="4">
    <source>
        <dbReference type="Pfam" id="PF01156"/>
    </source>
</evidence>
<keyword evidence="3" id="KW-0326">Glycosidase</keyword>
<dbReference type="Gene3D" id="3.90.245.10">
    <property type="entry name" value="Ribonucleoside hydrolase-like"/>
    <property type="match status" value="1"/>
</dbReference>
<keyword evidence="2" id="KW-0378">Hydrolase</keyword>
<name>A0A8H6FTD2_9LECA</name>
<dbReference type="AlphaFoldDB" id="A0A8H6FTD2"/>
<organism evidence="5 6">
    <name type="scientific">Letharia columbiana</name>
    <dbReference type="NCBI Taxonomy" id="112416"/>
    <lineage>
        <taxon>Eukaryota</taxon>
        <taxon>Fungi</taxon>
        <taxon>Dikarya</taxon>
        <taxon>Ascomycota</taxon>
        <taxon>Pezizomycotina</taxon>
        <taxon>Lecanoromycetes</taxon>
        <taxon>OSLEUM clade</taxon>
        <taxon>Lecanoromycetidae</taxon>
        <taxon>Lecanorales</taxon>
        <taxon>Lecanorineae</taxon>
        <taxon>Parmeliaceae</taxon>
        <taxon>Letharia</taxon>
    </lineage>
</organism>